<protein>
    <submittedName>
        <fullName evidence="2">SdpI/YhfL protein family protein</fullName>
    </submittedName>
</protein>
<dbReference type="InterPro" id="IPR025962">
    <property type="entry name" value="SdpI/YhfL"/>
</dbReference>
<dbReference type="Pfam" id="PF13630">
    <property type="entry name" value="SdpI"/>
    <property type="match status" value="1"/>
</dbReference>
<feature type="transmembrane region" description="Helical" evidence="1">
    <location>
        <begin position="80"/>
        <end position="104"/>
    </location>
</feature>
<gene>
    <name evidence="2" type="ORF">SAMN05660282_01827</name>
</gene>
<organism evidence="2 3">
    <name type="scientific">Corynebacterium spheniscorum</name>
    <dbReference type="NCBI Taxonomy" id="185761"/>
    <lineage>
        <taxon>Bacteria</taxon>
        <taxon>Bacillati</taxon>
        <taxon>Actinomycetota</taxon>
        <taxon>Actinomycetes</taxon>
        <taxon>Mycobacteriales</taxon>
        <taxon>Corynebacteriaceae</taxon>
        <taxon>Corynebacterium</taxon>
    </lineage>
</organism>
<feature type="transmembrane region" description="Helical" evidence="1">
    <location>
        <begin position="110"/>
        <end position="131"/>
    </location>
</feature>
<dbReference type="EMBL" id="FOPJ01000013">
    <property type="protein sequence ID" value="SFG75162.1"/>
    <property type="molecule type" value="Genomic_DNA"/>
</dbReference>
<dbReference type="AlphaFoldDB" id="A0A1I2UDE1"/>
<evidence type="ECO:0000313" key="2">
    <source>
        <dbReference type="EMBL" id="SFG75162.1"/>
    </source>
</evidence>
<dbReference type="RefSeq" id="WP_244887603.1">
    <property type="nucleotide sequence ID" value="NZ_FOPJ01000013.1"/>
</dbReference>
<keyword evidence="3" id="KW-1185">Reference proteome</keyword>
<keyword evidence="1" id="KW-0472">Membrane</keyword>
<dbReference type="Proteomes" id="UP000199065">
    <property type="component" value="Unassembled WGS sequence"/>
</dbReference>
<proteinExistence type="predicted"/>
<sequence length="185" mass="19099">MNYTQNCCGPYRFSLGALIMLGTMIAIGVLLLIFGVFLIVVGALAWSQRLPGNKWVGLRIPEVRKSKEMWDTAHRIAGPAWTAGGACMLIGGLVAFVASGWLWVIPVLGFLAGLALVGTGAGMSAHAVAILDAQASQQAASPEPGVQCCSAGDAADNAPAPKVDLGALRRAVKESGADKPRETGA</sequence>
<name>A0A1I2UDE1_9CORY</name>
<evidence type="ECO:0000256" key="1">
    <source>
        <dbReference type="SAM" id="Phobius"/>
    </source>
</evidence>
<evidence type="ECO:0000313" key="3">
    <source>
        <dbReference type="Proteomes" id="UP000199065"/>
    </source>
</evidence>
<reference evidence="2 3" key="1">
    <citation type="submission" date="2016-10" db="EMBL/GenBank/DDBJ databases">
        <authorList>
            <person name="de Groot N.N."/>
        </authorList>
    </citation>
    <scope>NUCLEOTIDE SEQUENCE [LARGE SCALE GENOMIC DNA]</scope>
    <source>
        <strain>J11</strain>
        <strain evidence="3">PG 39</strain>
    </source>
</reference>
<feature type="transmembrane region" description="Helical" evidence="1">
    <location>
        <begin position="19"/>
        <end position="46"/>
    </location>
</feature>
<accession>A0A1I2UDE1</accession>
<keyword evidence="1" id="KW-1133">Transmembrane helix</keyword>
<keyword evidence="1" id="KW-0812">Transmembrane</keyword>